<keyword evidence="2 6" id="KW-0863">Zinc-finger</keyword>
<dbReference type="Pfam" id="PF00320">
    <property type="entry name" value="GATA"/>
    <property type="match status" value="1"/>
</dbReference>
<keyword evidence="4" id="KW-0805">Transcription regulation</keyword>
<evidence type="ECO:0000313" key="10">
    <source>
        <dbReference type="Proteomes" id="UP001338125"/>
    </source>
</evidence>
<evidence type="ECO:0000313" key="9">
    <source>
        <dbReference type="EMBL" id="KAK5987528.1"/>
    </source>
</evidence>
<feature type="compositionally biased region" description="Polar residues" evidence="7">
    <location>
        <begin position="21"/>
        <end position="31"/>
    </location>
</feature>
<name>A0ABR0S5V0_9HYPO</name>
<feature type="compositionally biased region" description="Basic and acidic residues" evidence="7">
    <location>
        <begin position="196"/>
        <end position="209"/>
    </location>
</feature>
<dbReference type="SUPFAM" id="SSF57716">
    <property type="entry name" value="Glucocorticoid receptor-like (DNA-binding domain)"/>
    <property type="match status" value="1"/>
</dbReference>
<feature type="region of interest" description="Disordered" evidence="7">
    <location>
        <begin position="302"/>
        <end position="324"/>
    </location>
</feature>
<keyword evidence="3" id="KW-0862">Zinc</keyword>
<evidence type="ECO:0000256" key="5">
    <source>
        <dbReference type="ARBA" id="ARBA00023163"/>
    </source>
</evidence>
<evidence type="ECO:0000256" key="1">
    <source>
        <dbReference type="ARBA" id="ARBA00022723"/>
    </source>
</evidence>
<dbReference type="EMBL" id="JAVFKD010000016">
    <property type="protein sequence ID" value="KAK5987528.1"/>
    <property type="molecule type" value="Genomic_DNA"/>
</dbReference>
<reference evidence="9 10" key="1">
    <citation type="submission" date="2024-01" db="EMBL/GenBank/DDBJ databases">
        <title>Complete genome of Cladobotryum mycophilum ATHUM6906.</title>
        <authorList>
            <person name="Christinaki A.C."/>
            <person name="Myridakis A.I."/>
            <person name="Kouvelis V.N."/>
        </authorList>
    </citation>
    <scope>NUCLEOTIDE SEQUENCE [LARGE SCALE GENOMIC DNA]</scope>
    <source>
        <strain evidence="9 10">ATHUM6906</strain>
    </source>
</reference>
<feature type="compositionally biased region" description="Polar residues" evidence="7">
    <location>
        <begin position="50"/>
        <end position="66"/>
    </location>
</feature>
<gene>
    <name evidence="9" type="ORF">PT974_11660</name>
</gene>
<evidence type="ECO:0000256" key="6">
    <source>
        <dbReference type="PROSITE-ProRule" id="PRU00094"/>
    </source>
</evidence>
<evidence type="ECO:0000256" key="3">
    <source>
        <dbReference type="ARBA" id="ARBA00022833"/>
    </source>
</evidence>
<feature type="compositionally biased region" description="Basic and acidic residues" evidence="7">
    <location>
        <begin position="112"/>
        <end position="141"/>
    </location>
</feature>
<sequence length="410" mass="45517">MAAATVLPPSSHYQSQPSYSAGYSQQPSNMISPEPRRSSDEGESSSRQSLPSISEVISGTRPSQYAPSAHAPLQPGSSLPSPFTSGARQNLSPIFGFAQAPFNGRSGLPPVTDRRPSPPAKHDVPPPHHMSESQKSVEHHPMNGTYPQPPPPHASVPYQSGQLPPGQQPLPPYQVSPRHGPSHGPSQYDPRAAPPPRHEEADYAGRSRYDSNPLSSIRGFENWSYQENLSRIGSYSRTVFNFAEAYGRIAQEQHGSTTIPERLPTEREVNDMLANIDFLKRSLEQVREAVLVSIANERNRDNNNNINNNTNNNIITTNNKPKGSYDEDPDIHMYSDSVKPHYITEVKKRRGRAAPPGRCHSCNRIDTPEWRRGPDGARTLCNACGLHYAKLERKRQLEARSIRPKPEDSR</sequence>
<feature type="domain" description="GATA-type" evidence="8">
    <location>
        <begin position="358"/>
        <end position="410"/>
    </location>
</feature>
<dbReference type="PROSITE" id="PS00344">
    <property type="entry name" value="GATA_ZN_FINGER_1"/>
    <property type="match status" value="1"/>
</dbReference>
<comment type="caution">
    <text evidence="9">The sequence shown here is derived from an EMBL/GenBank/DDBJ whole genome shotgun (WGS) entry which is preliminary data.</text>
</comment>
<dbReference type="InterPro" id="IPR000679">
    <property type="entry name" value="Znf_GATA"/>
</dbReference>
<accession>A0ABR0S5V0</accession>
<evidence type="ECO:0000256" key="2">
    <source>
        <dbReference type="ARBA" id="ARBA00022771"/>
    </source>
</evidence>
<dbReference type="CDD" id="cd00202">
    <property type="entry name" value="ZnF_GATA"/>
    <property type="match status" value="1"/>
</dbReference>
<feature type="compositionally biased region" description="Low complexity" evidence="7">
    <location>
        <begin position="8"/>
        <end position="20"/>
    </location>
</feature>
<proteinExistence type="predicted"/>
<evidence type="ECO:0000256" key="4">
    <source>
        <dbReference type="ARBA" id="ARBA00023015"/>
    </source>
</evidence>
<dbReference type="PANTHER" id="PTHR47172">
    <property type="entry name" value="OS01G0976800 PROTEIN"/>
    <property type="match status" value="1"/>
</dbReference>
<evidence type="ECO:0000259" key="8">
    <source>
        <dbReference type="PROSITE" id="PS50114"/>
    </source>
</evidence>
<feature type="compositionally biased region" description="Polar residues" evidence="7">
    <location>
        <begin position="75"/>
        <end position="92"/>
    </location>
</feature>
<dbReference type="SMART" id="SM00401">
    <property type="entry name" value="ZnF_GATA"/>
    <property type="match status" value="1"/>
</dbReference>
<keyword evidence="5" id="KW-0804">Transcription</keyword>
<feature type="region of interest" description="Disordered" evidence="7">
    <location>
        <begin position="1"/>
        <end position="212"/>
    </location>
</feature>
<feature type="compositionally biased region" description="Low complexity" evidence="7">
    <location>
        <begin position="302"/>
        <end position="319"/>
    </location>
</feature>
<dbReference type="PANTHER" id="PTHR47172:SF24">
    <property type="entry name" value="GATA ZINC FINGER DOMAIN-CONTAINING PROTEIN 14-RELATED"/>
    <property type="match status" value="1"/>
</dbReference>
<keyword evidence="10" id="KW-1185">Reference proteome</keyword>
<dbReference type="Proteomes" id="UP001338125">
    <property type="component" value="Unassembled WGS sequence"/>
</dbReference>
<dbReference type="InterPro" id="IPR013088">
    <property type="entry name" value="Znf_NHR/GATA"/>
</dbReference>
<dbReference type="Gene3D" id="3.30.50.10">
    <property type="entry name" value="Erythroid Transcription Factor GATA-1, subunit A"/>
    <property type="match status" value="1"/>
</dbReference>
<dbReference type="PROSITE" id="PS50114">
    <property type="entry name" value="GATA_ZN_FINGER_2"/>
    <property type="match status" value="1"/>
</dbReference>
<protein>
    <submittedName>
        <fullName evidence="9">GATA zinc finger domain-containing protein 10</fullName>
    </submittedName>
</protein>
<evidence type="ECO:0000256" key="7">
    <source>
        <dbReference type="SAM" id="MobiDB-lite"/>
    </source>
</evidence>
<organism evidence="9 10">
    <name type="scientific">Cladobotryum mycophilum</name>
    <dbReference type="NCBI Taxonomy" id="491253"/>
    <lineage>
        <taxon>Eukaryota</taxon>
        <taxon>Fungi</taxon>
        <taxon>Dikarya</taxon>
        <taxon>Ascomycota</taxon>
        <taxon>Pezizomycotina</taxon>
        <taxon>Sordariomycetes</taxon>
        <taxon>Hypocreomycetidae</taxon>
        <taxon>Hypocreales</taxon>
        <taxon>Hypocreaceae</taxon>
        <taxon>Cladobotryum</taxon>
    </lineage>
</organism>
<keyword evidence="1" id="KW-0479">Metal-binding</keyword>